<protein>
    <submittedName>
        <fullName evidence="2">FeoB-associated Cys-rich membrane protein</fullName>
    </submittedName>
</protein>
<comment type="caution">
    <text evidence="2">The sequence shown here is derived from an EMBL/GenBank/DDBJ whole genome shotgun (WGS) entry which is preliminary data.</text>
</comment>
<proteinExistence type="predicted"/>
<evidence type="ECO:0000313" key="2">
    <source>
        <dbReference type="EMBL" id="MDO0822513.1"/>
    </source>
</evidence>
<dbReference type="Proteomes" id="UP001176021">
    <property type="component" value="Unassembled WGS sequence"/>
</dbReference>
<gene>
    <name evidence="2" type="ORF">M8H41_06540</name>
</gene>
<name>A0ABT8QR30_9FIRM</name>
<reference evidence="2" key="1">
    <citation type="submission" date="2022-05" db="EMBL/GenBank/DDBJ databases">
        <title>Expanded diversity of anoxic marine methylotrophy in a Black Sea sulfate reducing microorganism.</title>
        <authorList>
            <person name="Fischer P.Q."/>
            <person name="Stams A.J.M."/>
            <person name="Villanueva L."/>
            <person name="Sousa D.Z."/>
        </authorList>
    </citation>
    <scope>NUCLEOTIDE SEQUENCE</scope>
    <source>
        <strain evidence="2">P130</strain>
    </source>
</reference>
<keyword evidence="1" id="KW-1133">Transmembrane helix</keyword>
<accession>A0ABT8QR30</accession>
<dbReference type="EMBL" id="JAMJEV010000004">
    <property type="protein sequence ID" value="MDO0822513.1"/>
    <property type="molecule type" value="Genomic_DNA"/>
</dbReference>
<organism evidence="2 3">
    <name type="scientific">Desulfosporosinus nitroreducens</name>
    <dbReference type="NCBI Taxonomy" id="2018668"/>
    <lineage>
        <taxon>Bacteria</taxon>
        <taxon>Bacillati</taxon>
        <taxon>Bacillota</taxon>
        <taxon>Clostridia</taxon>
        <taxon>Eubacteriales</taxon>
        <taxon>Desulfitobacteriaceae</taxon>
        <taxon>Desulfosporosinus</taxon>
    </lineage>
</organism>
<sequence>MINWIIGGLIVGATALIIIRSIIRMKRGESGCCGCTQSKCNCAVK</sequence>
<dbReference type="Pfam" id="PF12669">
    <property type="entry name" value="FeoB_associated"/>
    <property type="match status" value="1"/>
</dbReference>
<evidence type="ECO:0000313" key="3">
    <source>
        <dbReference type="Proteomes" id="UP001176021"/>
    </source>
</evidence>
<dbReference type="RefSeq" id="WP_301998967.1">
    <property type="nucleotide sequence ID" value="NZ_JAMJEV010000004.1"/>
</dbReference>
<keyword evidence="1" id="KW-0812">Transmembrane</keyword>
<keyword evidence="1" id="KW-0472">Membrane</keyword>
<keyword evidence="3" id="KW-1185">Reference proteome</keyword>
<feature type="transmembrane region" description="Helical" evidence="1">
    <location>
        <begin position="6"/>
        <end position="23"/>
    </location>
</feature>
<evidence type="ECO:0000256" key="1">
    <source>
        <dbReference type="SAM" id="Phobius"/>
    </source>
</evidence>